<dbReference type="AlphaFoldDB" id="G9NAA0"/>
<dbReference type="VEuPathDB" id="FungiDB:TRIVIDRAFT_206447"/>
<dbReference type="eggNOG" id="ENOG502RP2Y">
    <property type="taxonomic scope" value="Eukaryota"/>
</dbReference>
<feature type="compositionally biased region" description="Polar residues" evidence="1">
    <location>
        <begin position="282"/>
        <end position="295"/>
    </location>
</feature>
<dbReference type="OrthoDB" id="4161727at2759"/>
<name>G9NAA0_HYPVG</name>
<accession>G9NAA0</accession>
<dbReference type="EMBL" id="ABDF02000090">
    <property type="protein sequence ID" value="EHK16866.1"/>
    <property type="molecule type" value="Genomic_DNA"/>
</dbReference>
<comment type="caution">
    <text evidence="2">The sequence shown here is derived from an EMBL/GenBank/DDBJ whole genome shotgun (WGS) entry which is preliminary data.</text>
</comment>
<gene>
    <name evidence="2" type="ORF">TRIVIDRAFT_206447</name>
</gene>
<keyword evidence="3" id="KW-1185">Reference proteome</keyword>
<dbReference type="RefSeq" id="XP_013951061.1">
    <property type="nucleotide sequence ID" value="XM_014095586.1"/>
</dbReference>
<organism evidence="2 3">
    <name type="scientific">Hypocrea virens (strain Gv29-8 / FGSC 10586)</name>
    <name type="common">Gliocladium virens</name>
    <name type="synonym">Trichoderma virens</name>
    <dbReference type="NCBI Taxonomy" id="413071"/>
    <lineage>
        <taxon>Eukaryota</taxon>
        <taxon>Fungi</taxon>
        <taxon>Dikarya</taxon>
        <taxon>Ascomycota</taxon>
        <taxon>Pezizomycotina</taxon>
        <taxon>Sordariomycetes</taxon>
        <taxon>Hypocreomycetidae</taxon>
        <taxon>Hypocreales</taxon>
        <taxon>Hypocreaceae</taxon>
        <taxon>Trichoderma</taxon>
    </lineage>
</organism>
<evidence type="ECO:0008006" key="4">
    <source>
        <dbReference type="Google" id="ProtNLM"/>
    </source>
</evidence>
<dbReference type="Proteomes" id="UP000007115">
    <property type="component" value="Unassembled WGS sequence"/>
</dbReference>
<evidence type="ECO:0000313" key="2">
    <source>
        <dbReference type="EMBL" id="EHK16866.1"/>
    </source>
</evidence>
<evidence type="ECO:0000256" key="1">
    <source>
        <dbReference type="SAM" id="MobiDB-lite"/>
    </source>
</evidence>
<dbReference type="GeneID" id="25790373"/>
<dbReference type="InParanoid" id="G9NAA0"/>
<evidence type="ECO:0000313" key="3">
    <source>
        <dbReference type="Proteomes" id="UP000007115"/>
    </source>
</evidence>
<dbReference type="HOGENOM" id="CLU_535336_0_0_1"/>
<protein>
    <recommendedName>
        <fullName evidence="4">C2H2-type domain-containing protein</fullName>
    </recommendedName>
</protein>
<dbReference type="PANTHER" id="PTHR38166:SF1">
    <property type="entry name" value="C2H2-TYPE DOMAIN-CONTAINING PROTEIN"/>
    <property type="match status" value="1"/>
</dbReference>
<dbReference type="STRING" id="413071.G9NAA0"/>
<proteinExistence type="predicted"/>
<feature type="region of interest" description="Disordered" evidence="1">
    <location>
        <begin position="282"/>
        <end position="328"/>
    </location>
</feature>
<sequence length="509" mass="57120">MDLPRPPICPETEDRQSQPCEGSICRYLSQTEDGVPPTWVLECLPENQCLHRPTAQASVLQKVDELFKDDNESNKGTHSSPSCQLTSHSKLCCMNPVSLCHLQQCPSATKGSYSQPSNSAHHVDQSENILAHQHMQYWASGQFLGGDDALQLQLPAPDYSVTSFSIEENIESIQSLDYFTVDDISGSQPSLLPGPYLPNPESLYLTYDNCSHPPSVPFSSSKALSITGGRKHGCTTTASYLSGPRSVDEVFSHKSFSTTHTNLRSEQNGALCNFGSKQVNTAEPNAGNQTIQRCSSGRKRSRQIEKSRTGSKSRRVDEMDEDEDASGRSYSCPFYLRSPADYGEGKWELCANGGWPSYHRVREHLLRKHIQPTIVCDRCFEDFKDDVGLKKHDASICEKKEHSPYLNKNQQREIEAPIKRGMREAEKLEHMCRRIFPDEVILNPNINHLELRLRSVIASFLDASFTDGFRQQTVQHIMDVTLQEIRNVSYTAGAKQVHNHQRCDGVENA</sequence>
<reference evidence="2 3" key="1">
    <citation type="journal article" date="2011" name="Genome Biol.">
        <title>Comparative genome sequence analysis underscores mycoparasitism as the ancestral life style of Trichoderma.</title>
        <authorList>
            <person name="Kubicek C.P."/>
            <person name="Herrera-Estrella A."/>
            <person name="Seidl-Seiboth V."/>
            <person name="Martinez D.A."/>
            <person name="Druzhinina I.S."/>
            <person name="Thon M."/>
            <person name="Zeilinger S."/>
            <person name="Casas-Flores S."/>
            <person name="Horwitz B.A."/>
            <person name="Mukherjee P.K."/>
            <person name="Mukherjee M."/>
            <person name="Kredics L."/>
            <person name="Alcaraz L.D."/>
            <person name="Aerts A."/>
            <person name="Antal Z."/>
            <person name="Atanasova L."/>
            <person name="Cervantes-Badillo M.G."/>
            <person name="Challacombe J."/>
            <person name="Chertkov O."/>
            <person name="McCluskey K."/>
            <person name="Coulpier F."/>
            <person name="Deshpande N."/>
            <person name="von Doehren H."/>
            <person name="Ebbole D.J."/>
            <person name="Esquivel-Naranjo E.U."/>
            <person name="Fekete E."/>
            <person name="Flipphi M."/>
            <person name="Glaser F."/>
            <person name="Gomez-Rodriguez E.Y."/>
            <person name="Gruber S."/>
            <person name="Han C."/>
            <person name="Henrissat B."/>
            <person name="Hermosa R."/>
            <person name="Hernandez-Onate M."/>
            <person name="Karaffa L."/>
            <person name="Kosti I."/>
            <person name="Le Crom S."/>
            <person name="Lindquist E."/>
            <person name="Lucas S."/>
            <person name="Luebeck M."/>
            <person name="Luebeck P.S."/>
            <person name="Margeot A."/>
            <person name="Metz B."/>
            <person name="Misra M."/>
            <person name="Nevalainen H."/>
            <person name="Omann M."/>
            <person name="Packer N."/>
            <person name="Perrone G."/>
            <person name="Uresti-Rivera E.E."/>
            <person name="Salamov A."/>
            <person name="Schmoll M."/>
            <person name="Seiboth B."/>
            <person name="Shapiro H."/>
            <person name="Sukno S."/>
            <person name="Tamayo-Ramos J.A."/>
            <person name="Tisch D."/>
            <person name="Wiest A."/>
            <person name="Wilkinson H.H."/>
            <person name="Zhang M."/>
            <person name="Coutinho P.M."/>
            <person name="Kenerley C.M."/>
            <person name="Monte E."/>
            <person name="Baker S.E."/>
            <person name="Grigoriev I.V."/>
        </authorList>
    </citation>
    <scope>NUCLEOTIDE SEQUENCE [LARGE SCALE GENOMIC DNA]</scope>
    <source>
        <strain evidence="3">Gv29-8 / FGSC 10586</strain>
    </source>
</reference>
<dbReference type="PANTHER" id="PTHR38166">
    <property type="entry name" value="C2H2-TYPE DOMAIN-CONTAINING PROTEIN-RELATED"/>
    <property type="match status" value="1"/>
</dbReference>